<sequence>MAWADVASEVGLQNDAYVLFDEDQEGERTTTSIHLLRPPSCNTPLRLRIALCLRLRWTYELPCACVCVCVCVARVNQALQGIPGSDVSCRPTK</sequence>
<evidence type="ECO:0000313" key="1">
    <source>
        <dbReference type="EMBL" id="KAK2551781.1"/>
    </source>
</evidence>
<organism evidence="1 2">
    <name type="scientific">Acropora cervicornis</name>
    <name type="common">Staghorn coral</name>
    <dbReference type="NCBI Taxonomy" id="6130"/>
    <lineage>
        <taxon>Eukaryota</taxon>
        <taxon>Metazoa</taxon>
        <taxon>Cnidaria</taxon>
        <taxon>Anthozoa</taxon>
        <taxon>Hexacorallia</taxon>
        <taxon>Scleractinia</taxon>
        <taxon>Astrocoeniina</taxon>
        <taxon>Acroporidae</taxon>
        <taxon>Acropora</taxon>
    </lineage>
</organism>
<reference evidence="1" key="1">
    <citation type="journal article" date="2023" name="G3 (Bethesda)">
        <title>Whole genome assembly and annotation of the endangered Caribbean coral Acropora cervicornis.</title>
        <authorList>
            <person name="Selwyn J.D."/>
            <person name="Vollmer S.V."/>
        </authorList>
    </citation>
    <scope>NUCLEOTIDE SEQUENCE</scope>
    <source>
        <strain evidence="1">K2</strain>
    </source>
</reference>
<keyword evidence="2" id="KW-1185">Reference proteome</keyword>
<dbReference type="EMBL" id="JARQWQ010000093">
    <property type="protein sequence ID" value="KAK2551781.1"/>
    <property type="molecule type" value="Genomic_DNA"/>
</dbReference>
<comment type="caution">
    <text evidence="1">The sequence shown here is derived from an EMBL/GenBank/DDBJ whole genome shotgun (WGS) entry which is preliminary data.</text>
</comment>
<evidence type="ECO:0000313" key="2">
    <source>
        <dbReference type="Proteomes" id="UP001249851"/>
    </source>
</evidence>
<dbReference type="Proteomes" id="UP001249851">
    <property type="component" value="Unassembled WGS sequence"/>
</dbReference>
<proteinExistence type="predicted"/>
<gene>
    <name evidence="1" type="ORF">P5673_027198</name>
</gene>
<protein>
    <submittedName>
        <fullName evidence="1">Uncharacterized protein</fullName>
    </submittedName>
</protein>
<reference evidence="1" key="2">
    <citation type="journal article" date="2023" name="Science">
        <title>Genomic signatures of disease resistance in endangered staghorn corals.</title>
        <authorList>
            <person name="Vollmer S.V."/>
            <person name="Selwyn J.D."/>
            <person name="Despard B.A."/>
            <person name="Roesel C.L."/>
        </authorList>
    </citation>
    <scope>NUCLEOTIDE SEQUENCE</scope>
    <source>
        <strain evidence="1">K2</strain>
    </source>
</reference>
<dbReference type="AlphaFoldDB" id="A0AAD9PZN2"/>
<name>A0AAD9PZN2_ACRCE</name>
<accession>A0AAD9PZN2</accession>